<dbReference type="PANTHER" id="PTHR11254:SF67">
    <property type="entry name" value="E3 UBIQUITIN-PROTEIN LIGASE HUWE1"/>
    <property type="match status" value="1"/>
</dbReference>
<reference evidence="6 7" key="1">
    <citation type="submission" date="2015-09" db="EMBL/GenBank/DDBJ databases">
        <title>Draft genome of the scarab beetle Oryctes borbonicus.</title>
        <authorList>
            <person name="Meyer J.M."/>
            <person name="Markov G.V."/>
            <person name="Baskaran P."/>
            <person name="Herrmann M."/>
            <person name="Sommer R.J."/>
            <person name="Roedelsperger C."/>
        </authorList>
    </citation>
    <scope>NUCLEOTIDE SEQUENCE [LARGE SCALE GENOMIC DNA]</scope>
    <source>
        <strain evidence="6">OB123</strain>
        <tissue evidence="6">Whole animal</tissue>
    </source>
</reference>
<dbReference type="CDD" id="cd14288">
    <property type="entry name" value="UBA_HUWE1"/>
    <property type="match status" value="1"/>
</dbReference>
<evidence type="ECO:0000313" key="7">
    <source>
        <dbReference type="Proteomes" id="UP000051574"/>
    </source>
</evidence>
<evidence type="ECO:0000259" key="5">
    <source>
        <dbReference type="PROSITE" id="PS50918"/>
    </source>
</evidence>
<keyword evidence="3" id="KW-0812">Transmembrane</keyword>
<dbReference type="InterPro" id="IPR037197">
    <property type="entry name" value="WWE_dom_sf"/>
</dbReference>
<feature type="domain" description="WWE" evidence="5">
    <location>
        <begin position="1640"/>
        <end position="1718"/>
    </location>
</feature>
<dbReference type="PROSITE" id="PS50030">
    <property type="entry name" value="UBA"/>
    <property type="match status" value="1"/>
</dbReference>
<keyword evidence="1" id="KW-0808">Transferase</keyword>
<dbReference type="GO" id="GO:0000209">
    <property type="term" value="P:protein polyubiquitination"/>
    <property type="evidence" value="ECO:0007669"/>
    <property type="project" value="TreeGrafter"/>
</dbReference>
<dbReference type="GO" id="GO:0061630">
    <property type="term" value="F:ubiquitin protein ligase activity"/>
    <property type="evidence" value="ECO:0007669"/>
    <property type="project" value="TreeGrafter"/>
</dbReference>
<feature type="compositionally biased region" description="Low complexity" evidence="2">
    <location>
        <begin position="828"/>
        <end position="845"/>
    </location>
</feature>
<dbReference type="Gene3D" id="1.10.8.10">
    <property type="entry name" value="DNA helicase RuvA subunit, C-terminal domain"/>
    <property type="match status" value="1"/>
</dbReference>
<dbReference type="InterPro" id="IPR010309">
    <property type="entry name" value="E3_Ub_ligase_DUF908"/>
</dbReference>
<feature type="transmembrane region" description="Helical" evidence="3">
    <location>
        <begin position="149"/>
        <end position="170"/>
    </location>
</feature>
<dbReference type="InterPro" id="IPR016024">
    <property type="entry name" value="ARM-type_fold"/>
</dbReference>
<accession>A0A0T6AWW8</accession>
<dbReference type="Pfam" id="PF06025">
    <property type="entry name" value="DUF913"/>
    <property type="match status" value="1"/>
</dbReference>
<dbReference type="Pfam" id="PF06012">
    <property type="entry name" value="DUF908"/>
    <property type="match status" value="1"/>
</dbReference>
<organism evidence="6 7">
    <name type="scientific">Oryctes borbonicus</name>
    <dbReference type="NCBI Taxonomy" id="1629725"/>
    <lineage>
        <taxon>Eukaryota</taxon>
        <taxon>Metazoa</taxon>
        <taxon>Ecdysozoa</taxon>
        <taxon>Arthropoda</taxon>
        <taxon>Hexapoda</taxon>
        <taxon>Insecta</taxon>
        <taxon>Pterygota</taxon>
        <taxon>Neoptera</taxon>
        <taxon>Endopterygota</taxon>
        <taxon>Coleoptera</taxon>
        <taxon>Polyphaga</taxon>
        <taxon>Scarabaeiformia</taxon>
        <taxon>Scarabaeidae</taxon>
        <taxon>Dynastinae</taxon>
        <taxon>Oryctes</taxon>
    </lineage>
</organism>
<keyword evidence="3" id="KW-1133">Transmembrane helix</keyword>
<protein>
    <submittedName>
        <fullName evidence="6">Uncharacterized protein</fullName>
    </submittedName>
</protein>
<name>A0A0T6AWW8_9SCAR</name>
<evidence type="ECO:0000256" key="3">
    <source>
        <dbReference type="SAM" id="Phobius"/>
    </source>
</evidence>
<dbReference type="GO" id="GO:0006511">
    <property type="term" value="P:ubiquitin-dependent protein catabolic process"/>
    <property type="evidence" value="ECO:0007669"/>
    <property type="project" value="TreeGrafter"/>
</dbReference>
<dbReference type="InterPro" id="IPR009060">
    <property type="entry name" value="UBA-like_sf"/>
</dbReference>
<dbReference type="GO" id="GO:0005634">
    <property type="term" value="C:nucleus"/>
    <property type="evidence" value="ECO:0007669"/>
    <property type="project" value="TreeGrafter"/>
</dbReference>
<feature type="region of interest" description="Disordered" evidence="2">
    <location>
        <begin position="795"/>
        <end position="846"/>
    </location>
</feature>
<dbReference type="GO" id="GO:0005737">
    <property type="term" value="C:cytoplasm"/>
    <property type="evidence" value="ECO:0007669"/>
    <property type="project" value="TreeGrafter"/>
</dbReference>
<dbReference type="OrthoDB" id="6760335at2759"/>
<feature type="domain" description="UBA" evidence="4">
    <location>
        <begin position="1386"/>
        <end position="1425"/>
    </location>
</feature>
<evidence type="ECO:0000313" key="6">
    <source>
        <dbReference type="EMBL" id="KRT79553.1"/>
    </source>
</evidence>
<dbReference type="InterPro" id="IPR010314">
    <property type="entry name" value="E3_Ub_ligase_DUF913"/>
</dbReference>
<dbReference type="InterPro" id="IPR004170">
    <property type="entry name" value="WWE_dom"/>
</dbReference>
<dbReference type="PANTHER" id="PTHR11254">
    <property type="entry name" value="HECT DOMAIN UBIQUITIN-PROTEIN LIGASE"/>
    <property type="match status" value="1"/>
</dbReference>
<dbReference type="Proteomes" id="UP000051574">
    <property type="component" value="Unassembled WGS sequence"/>
</dbReference>
<dbReference type="Pfam" id="PF02825">
    <property type="entry name" value="WWE"/>
    <property type="match status" value="1"/>
</dbReference>
<comment type="caution">
    <text evidence="6">The sequence shown here is derived from an EMBL/GenBank/DDBJ whole genome shotgun (WGS) entry which is preliminary data.</text>
</comment>
<feature type="region of interest" description="Disordered" evidence="2">
    <location>
        <begin position="403"/>
        <end position="423"/>
    </location>
</feature>
<dbReference type="EMBL" id="LJIG01022628">
    <property type="protein sequence ID" value="KRT79553.1"/>
    <property type="molecule type" value="Genomic_DNA"/>
</dbReference>
<gene>
    <name evidence="6" type="ORF">AMK59_7881</name>
</gene>
<dbReference type="Pfam" id="PF22562">
    <property type="entry name" value="UBA_7"/>
    <property type="match status" value="1"/>
</dbReference>
<proteinExistence type="predicted"/>
<dbReference type="PROSITE" id="PS50918">
    <property type="entry name" value="WWE"/>
    <property type="match status" value="1"/>
</dbReference>
<feature type="compositionally biased region" description="Acidic residues" evidence="2">
    <location>
        <begin position="815"/>
        <end position="827"/>
    </location>
</feature>
<dbReference type="SUPFAM" id="SSF117839">
    <property type="entry name" value="WWE domain"/>
    <property type="match status" value="1"/>
</dbReference>
<dbReference type="InterPro" id="IPR015940">
    <property type="entry name" value="UBA"/>
</dbReference>
<evidence type="ECO:0000256" key="1">
    <source>
        <dbReference type="ARBA" id="ARBA00022679"/>
    </source>
</evidence>
<dbReference type="SUPFAM" id="SSF48371">
    <property type="entry name" value="ARM repeat"/>
    <property type="match status" value="1"/>
</dbReference>
<sequence length="1909" mass="214528">MAESIYYSQIDDQSEDIDYEGSIEEETRIMKIDHNRVRKSTSEPPSECKALIDRLKKCNRIQLLEELARINTWTFGKCELGHWKDVLNIFDSILDEATENHAENRWALNCDWKYSNSDKKLLLWILHFTTLLIEHSFSRHTYKSMTKLLTLLGSSDMCVVLGVLNLLYIFSKRSNFITRMHHDQRMVLISRLHHLAESWGGKENGFGLADCCDVQKPMPPSATTLHFEFHNEQADAKGKQNMTYIHVEHVDQIRKTPAEIMKGLVSIYSVPVEKEMLLFTHVRLAYHFSNYKNRLLCVQARLQALSVLVYANALQDSAHTLLYNGLLEELVELIELKFPYLVEIRSAALRTLTSIIHLDRNPHFPKKPGSRLNNIIDVTGASQYHGFLPVLVRYCISCLTSQTENKDNTNKDSSSTSSNKELEKCENAEDIITIDEEYEPYPYLNTHLSDTKGKFPQPLATALFSFLYHLASYEAGGDALVSCGMMESLLQVINWHGVELEHITFVTRAVRVIDLITNIDMQAFYTHGGLQSFVNRLDVEVNLCVKEHAYEFKYIPVDTDTERPSTSDSTVQNEDTSPFEFLYNPENAGKTCLPQRAALLKSMLNFLKKALQDTTFSEHIRHLMETTLPNSLKHIISNAEYYGPSLFLLATDVVTVYVFQEPSLLSTIQDNGLTDVVLQALLVKDVPATREVLASLPNVFSALCLNARGLASFIKCKPFERLFKVLLSPTYLSAMRKRRSSDPMGDAASNLGNAMDELMRHQPSLKVDATAAIIKLLNELCQLGSDPKYICWRPHSKTDASPTNTQRTSTNAEGSSDDEEDDDEEEASTSSQTAQSDSQESQQAQCSEKTPIALTEYILNVTKFIDAILSNNSTDDHCKEFVNQDGLVPLLKILGLPNLPVDCPVTNSAQAVASVCKSILNLAHEPKVLEQGLAQLEEVLVKLKPLYSHLNIPGGSKLLHELANAPHLETAFSTESATPLLHAMGAAHGYVLMFVHVCRTSQNEIRTLSLQHWGSEKGILVLKGLAELYTSLVWESTLLLALCSDDVISSDCDFGRDDMEKLNIPVPEKPEAGGDTAGNVASAMEALTTNPQSSVMEVDTETNTGNKPTSQQLKYIKPLLGASSRLGRALAELFGLLVKLCVGSPIRQRRGQNTVAAPAFPSPHAQSVATALNSLLANGLNSDKLPPSPVPKFRLTFLICSVGFTSPMLFDEKRYPYHLMLQKFVSLGGQSTFFSTFRWSLSAAGTIPLEEGIEHPNLPEGTGEFLDAWLTLLEKMVNPKAILDSPHVITTKSQTAFKAIAFDPLKYLIQIHRLAFESVMLLWGKKPLPSYGIRMSESMLSILRHILRGEKIIKDRMNKSEEKSLDGSSGSANSSGSSNSRGEAENVNPESLRQLMDMGFSREHAMEALMHSMSVEQATDYLLSNPPSLLRVAQAGMDIDMSEDDQVIQAIAMSLGEAGPSTEVKKKEEEEIIPLSEELIDNFTQGALQICLDLIEVIPESVFKVCDLLVTIMKRNGQEFRDRLLQDFCNMLTGIYMLYEPSLVEDNDSLEKLDLFTSSVNSLRLAYYTHLFTLFFEVPPYFDMRGPCGLAVYQCDLVPRLIKLLYYAEKVMRRGKKANVPKWLTPVLLLLDSLGKVAISTQRKRHMHLVTIRNWKWYDVVSGKWTEYSCANNKIINDAYWNGEQTTRITCGRRRYTISFTNMQQVNEESNYNRPICMTPVNMALNRCVDVKPDFFDGMENEQMILTEKEEKRCVPISYYTTTQAVVIVRSCVKLMTTDIDKDTLHAIMRLTLKLTQDFEVAKVFVREGGVTCLLQLKESMSFIGFRTLATLLIRHTFEGPSTLAYAMEKVIRGRALPSTPPPYKELVFMLRSLGSAVSRDPLTFLEVAKQTLRIDINSFRRCKSEIIT</sequence>
<dbReference type="SUPFAM" id="SSF46934">
    <property type="entry name" value="UBA-like"/>
    <property type="match status" value="1"/>
</dbReference>
<keyword evidence="7" id="KW-1185">Reference proteome</keyword>
<dbReference type="Gene3D" id="3.30.720.50">
    <property type="match status" value="1"/>
</dbReference>
<feature type="compositionally biased region" description="Polar residues" evidence="2">
    <location>
        <begin position="799"/>
        <end position="814"/>
    </location>
</feature>
<evidence type="ECO:0000259" key="4">
    <source>
        <dbReference type="PROSITE" id="PS50030"/>
    </source>
</evidence>
<evidence type="ECO:0000256" key="2">
    <source>
        <dbReference type="SAM" id="MobiDB-lite"/>
    </source>
</evidence>
<dbReference type="InterPro" id="IPR050409">
    <property type="entry name" value="E3_ubiq-protein_ligase"/>
</dbReference>
<dbReference type="InterPro" id="IPR041918">
    <property type="entry name" value="UBA_HUWE1"/>
</dbReference>
<feature type="compositionally biased region" description="Low complexity" evidence="2">
    <location>
        <begin position="1367"/>
        <end position="1380"/>
    </location>
</feature>
<dbReference type="FunFam" id="1.10.8.10:FF:000019">
    <property type="entry name" value="Putative e3 ubiquitin-protein ligase huwe1 isoform x2"/>
    <property type="match status" value="1"/>
</dbReference>
<feature type="region of interest" description="Disordered" evidence="2">
    <location>
        <begin position="1359"/>
        <end position="1389"/>
    </location>
</feature>
<keyword evidence="3" id="KW-0472">Membrane</keyword>